<name>A0ACA9MRT1_9GLOM</name>
<comment type="caution">
    <text evidence="1">The sequence shown here is derived from an EMBL/GenBank/DDBJ whole genome shotgun (WGS) entry which is preliminary data.</text>
</comment>
<gene>
    <name evidence="1" type="ORF">SCALOS_LOCUS6991</name>
</gene>
<reference evidence="1" key="1">
    <citation type="submission" date="2021-06" db="EMBL/GenBank/DDBJ databases">
        <authorList>
            <person name="Kallberg Y."/>
            <person name="Tangrot J."/>
            <person name="Rosling A."/>
        </authorList>
    </citation>
    <scope>NUCLEOTIDE SEQUENCE</scope>
    <source>
        <strain evidence="1">AU212A</strain>
    </source>
</reference>
<dbReference type="EMBL" id="CAJVPM010014739">
    <property type="protein sequence ID" value="CAG8603007.1"/>
    <property type="molecule type" value="Genomic_DNA"/>
</dbReference>
<feature type="non-terminal residue" evidence="1">
    <location>
        <position position="97"/>
    </location>
</feature>
<evidence type="ECO:0000313" key="1">
    <source>
        <dbReference type="EMBL" id="CAG8603007.1"/>
    </source>
</evidence>
<sequence>GRGVLLAWLLTESSDCKSIRAWLHTLKSEQWIDLVNVILDNDNAEINAICEITKKIEKDQCDNLYHNLEQLLYTKDINRVDSVLVQFKQKWKNTYAL</sequence>
<evidence type="ECO:0000313" key="2">
    <source>
        <dbReference type="Proteomes" id="UP000789860"/>
    </source>
</evidence>
<accession>A0ACA9MRT1</accession>
<feature type="non-terminal residue" evidence="1">
    <location>
        <position position="1"/>
    </location>
</feature>
<protein>
    <submittedName>
        <fullName evidence="1">906_t:CDS:1</fullName>
    </submittedName>
</protein>
<keyword evidence="2" id="KW-1185">Reference proteome</keyword>
<proteinExistence type="predicted"/>
<organism evidence="1 2">
    <name type="scientific">Scutellospora calospora</name>
    <dbReference type="NCBI Taxonomy" id="85575"/>
    <lineage>
        <taxon>Eukaryota</taxon>
        <taxon>Fungi</taxon>
        <taxon>Fungi incertae sedis</taxon>
        <taxon>Mucoromycota</taxon>
        <taxon>Glomeromycotina</taxon>
        <taxon>Glomeromycetes</taxon>
        <taxon>Diversisporales</taxon>
        <taxon>Gigasporaceae</taxon>
        <taxon>Scutellospora</taxon>
    </lineage>
</organism>
<dbReference type="Proteomes" id="UP000789860">
    <property type="component" value="Unassembled WGS sequence"/>
</dbReference>